<dbReference type="SUPFAM" id="SSF46785">
    <property type="entry name" value="Winged helix' DNA-binding domain"/>
    <property type="match status" value="1"/>
</dbReference>
<dbReference type="Proteomes" id="UP000198504">
    <property type="component" value="Unassembled WGS sequence"/>
</dbReference>
<proteinExistence type="predicted"/>
<dbReference type="InterPro" id="IPR039422">
    <property type="entry name" value="MarR/SlyA-like"/>
</dbReference>
<accession>A0A1H9JGC3</accession>
<evidence type="ECO:0000313" key="2">
    <source>
        <dbReference type="EMBL" id="SEQ85964.1"/>
    </source>
</evidence>
<keyword evidence="2" id="KW-0238">DNA-binding</keyword>
<dbReference type="EMBL" id="FOFA01000006">
    <property type="protein sequence ID" value="SEQ85964.1"/>
    <property type="molecule type" value="Genomic_DNA"/>
</dbReference>
<dbReference type="PANTHER" id="PTHR33164:SF106">
    <property type="entry name" value="TRANSCRIPTIONAL REGULATORY PROTEIN"/>
    <property type="match status" value="1"/>
</dbReference>
<protein>
    <submittedName>
        <fullName evidence="2">DNA-binding transcriptional regulator, MarR family</fullName>
    </submittedName>
</protein>
<dbReference type="Pfam" id="PF12802">
    <property type="entry name" value="MarR_2"/>
    <property type="match status" value="1"/>
</dbReference>
<dbReference type="SMART" id="SM00347">
    <property type="entry name" value="HTH_MARR"/>
    <property type="match status" value="1"/>
</dbReference>
<gene>
    <name evidence="2" type="ORF">SAMN05421756_106200</name>
</gene>
<sequence>MMGPRATAAHLEAQALAMREHNAYVVLLQDAIARSAGLNGVDLQVVGVLMASGARTPGDLAAEVGVSAGGAITALVDRLERAGYVTRRRDDADRRRVLVEAVPERVLAEVGPVYGRLAARWGAYLETLSDDQVELLTTALATATAINRDEVARLRASR</sequence>
<reference evidence="3" key="1">
    <citation type="submission" date="2016-10" db="EMBL/GenBank/DDBJ databases">
        <authorList>
            <person name="Varghese N."/>
            <person name="Submissions S."/>
        </authorList>
    </citation>
    <scope>NUCLEOTIDE SEQUENCE [LARGE SCALE GENOMIC DNA]</scope>
    <source>
        <strain evidence="3">CGMCC 4.6856</strain>
    </source>
</reference>
<dbReference type="RefSeq" id="WP_232506424.1">
    <property type="nucleotide sequence ID" value="NZ_FOFA01000006.1"/>
</dbReference>
<dbReference type="InterPro" id="IPR036388">
    <property type="entry name" value="WH-like_DNA-bd_sf"/>
</dbReference>
<dbReference type="STRING" id="1036181.SAMN05421756_106200"/>
<organism evidence="2 3">
    <name type="scientific">Microlunatus flavus</name>
    <dbReference type="NCBI Taxonomy" id="1036181"/>
    <lineage>
        <taxon>Bacteria</taxon>
        <taxon>Bacillati</taxon>
        <taxon>Actinomycetota</taxon>
        <taxon>Actinomycetes</taxon>
        <taxon>Propionibacteriales</taxon>
        <taxon>Propionibacteriaceae</taxon>
        <taxon>Microlunatus</taxon>
    </lineage>
</organism>
<feature type="domain" description="HTH marR-type" evidence="1">
    <location>
        <begin position="31"/>
        <end position="126"/>
    </location>
</feature>
<dbReference type="GO" id="GO:0003677">
    <property type="term" value="F:DNA binding"/>
    <property type="evidence" value="ECO:0007669"/>
    <property type="project" value="UniProtKB-KW"/>
</dbReference>
<dbReference type="InterPro" id="IPR036390">
    <property type="entry name" value="WH_DNA-bd_sf"/>
</dbReference>
<dbReference type="GO" id="GO:0003700">
    <property type="term" value="F:DNA-binding transcription factor activity"/>
    <property type="evidence" value="ECO:0007669"/>
    <property type="project" value="InterPro"/>
</dbReference>
<dbReference type="Gene3D" id="1.10.10.10">
    <property type="entry name" value="Winged helix-like DNA-binding domain superfamily/Winged helix DNA-binding domain"/>
    <property type="match status" value="1"/>
</dbReference>
<dbReference type="AlphaFoldDB" id="A0A1H9JGC3"/>
<evidence type="ECO:0000313" key="3">
    <source>
        <dbReference type="Proteomes" id="UP000198504"/>
    </source>
</evidence>
<dbReference type="PANTHER" id="PTHR33164">
    <property type="entry name" value="TRANSCRIPTIONAL REGULATOR, MARR FAMILY"/>
    <property type="match status" value="1"/>
</dbReference>
<evidence type="ECO:0000259" key="1">
    <source>
        <dbReference type="SMART" id="SM00347"/>
    </source>
</evidence>
<dbReference type="InterPro" id="IPR000835">
    <property type="entry name" value="HTH_MarR-typ"/>
</dbReference>
<dbReference type="GO" id="GO:0006950">
    <property type="term" value="P:response to stress"/>
    <property type="evidence" value="ECO:0007669"/>
    <property type="project" value="TreeGrafter"/>
</dbReference>
<name>A0A1H9JGC3_9ACTN</name>
<keyword evidence="3" id="KW-1185">Reference proteome</keyword>